<gene>
    <name evidence="8" type="ORF">OE88DRAFT_1652965</name>
</gene>
<dbReference type="InterPro" id="IPR033443">
    <property type="entry name" value="PROP1-like_PPR_dom"/>
</dbReference>
<feature type="compositionally biased region" description="Polar residues" evidence="6">
    <location>
        <begin position="252"/>
        <end position="264"/>
    </location>
</feature>
<feature type="compositionally biased region" description="Polar residues" evidence="6">
    <location>
        <begin position="193"/>
        <end position="204"/>
    </location>
</feature>
<comment type="function">
    <text evidence="3">Regulates mitochondrial small subunit maturation by controlling 15S rRNA 5'-end processing. Localizes to the 5' precursor of the 15S rRNA in a position that is subsequently occupied by mS47 in the mature yeast mtSSU. Uses structure and sequence-specific RNA recognition, binding to a single-stranded region of the precursor and specifically recognizing bases -6 to -1. The exchange of Ccm1 for mS47 is coupled to the irreversible removal of precursor rRNA that is accompanied by conformational changes of the mitoribosomal proteins uS5m and mS26. These conformational changes signal completion of 5'-end rRNA processing through protection of the mature 5'-end of the 15S rRNA and stabilization of mS47. The removal of the 5' precursor together with the dissociation of Ccm1 may be catalyzed by the 5'-3' exoribonuclease Pet127. Involved in the specific removal of group I introns in mitochondrial encoded transcripts.</text>
</comment>
<keyword evidence="2" id="KW-0677">Repeat</keyword>
<evidence type="ECO:0000256" key="2">
    <source>
        <dbReference type="ARBA" id="ARBA00022737"/>
    </source>
</evidence>
<dbReference type="Pfam" id="PF17177">
    <property type="entry name" value="PPR_long"/>
    <property type="match status" value="1"/>
</dbReference>
<sequence length="1423" mass="156651">MLPKVANHILHHGARAVTAVQNQTGATIRNVLQLQGTSGPSTGLTTWNGASSSSWGSGGAGPGGAKYHGSSRFYSGYTGSGRAITQANTSAGQDGDASQADDDELGPQRRSVRSAGKSRARSHSLSVTGRERRERAEERAGSPGVLHAVQMHVRRKHTFLSSTIQAPELSDSGELAVTATPFPSPTPARVISRRNSTASVSSNRDVPMPELLPPSSSAKIPPPVTRPLSPIESVSAESVSASASSEDESVAGPSTQSSDGITEPLSGTQLNVAIRESLNAAVVRNDYTQVYTIVQSMREMKEGISCGTFTDALRALFETRRVGQPLHYLIDTYNDMISRGITPIFWTYRILLRALTTRDAEVHATITALQSRVKRRELGGSSEVTLEETDSKRIELLRSENNFGSIMSLFEAVCSFQSLVTRVPGWLFRNLLRSAAMHSNLEAALMIFDQVEKRADIHPSPPMYGYLISVFTDHKDWKGAEEVFNEFLNASKNDKVDWSVPDEDRQPRFLDTPERPAGERVMQLNLWNAMIEAYFRCGVPDKGVELLAQMMDSTAGETYGRSDVPPPASSTFTTVISGFCHSGDIASALAWFDKLLQQDLDARYPFEASPQIYKPDIVAWHIMLETLAENDQVMDLNRLYLRLAQEQRGQPIHIAEQELLFDANIRHLEEKRLDPPEALKLLQFVAHHTILQRSQQLAMRVKPLVAVRLADWVRQCLRYGEMDLALDVSEKFVLGHLQDIEQLPDGGYRVALGTLRECIASFGDLLFAAPRITWSHALRTVNLFQAVSLPLSEASSSAFLDALAPNTTDSLSPVAAQTLMDAAFHAGEYRDDESMRKTWEKLLREFQAKSVDVSAMPRHRLVLILQSVQKYFAHDPELQESLLKPWADTFQSKVDMGGVESPVLSLTNPILASSSLVPRIDNAWSRHVGEFFPAHPKVTVDVAFDRFMQGARRGIFPSIQVIGQLINSLGRQHKAEQFRTVYSEAQRCLLALDGNKPKQSEAWFHIEDQMMIACAQSGLSDAAHVHRGRIIENGGAPSAEAYGSLISSVKETTDDAAHAVALFQEAQARGVTPNTYLYNTIISKLAKARKADYALELFRQMKAMGYRATSVTYGAVIAACCRVGDAPSAEELFHEMVSQPNFKARVPPYNTMIQLYVHTKPNRERALFYYNALVGAHVKPSAHTYKLLLDVHGTIEPVDNVAMEQTFDRLAQDKSLSVTGAHWASLINSYGCVQKNLDKAIHTFESIANHPASAQASAALPDAVAYEALINVFVTLRRTDLIPQYVKRLHESEIHMTAYIANLIIKGYAAGGDIDSARTVFESLADPPEGVAAPNNHISHGVVPHSSTMSLVYREPSTWEAMVRAELGVGNRDQAVALLERLKSRHYPPAVYARISGIMLDDSVSPWSSEILSPHSGSTVDSN</sequence>
<evidence type="ECO:0000259" key="7">
    <source>
        <dbReference type="Pfam" id="PF17177"/>
    </source>
</evidence>
<feature type="compositionally biased region" description="Gly residues" evidence="6">
    <location>
        <begin position="56"/>
        <end position="65"/>
    </location>
</feature>
<feature type="repeat" description="PPR" evidence="5">
    <location>
        <begin position="1109"/>
        <end position="1139"/>
    </location>
</feature>
<feature type="region of interest" description="Disordered" evidence="6">
    <location>
        <begin position="43"/>
        <end position="65"/>
    </location>
</feature>
<organism evidence="8 9">
    <name type="scientific">Heliocybe sulcata</name>
    <dbReference type="NCBI Taxonomy" id="5364"/>
    <lineage>
        <taxon>Eukaryota</taxon>
        <taxon>Fungi</taxon>
        <taxon>Dikarya</taxon>
        <taxon>Basidiomycota</taxon>
        <taxon>Agaricomycotina</taxon>
        <taxon>Agaricomycetes</taxon>
        <taxon>Gloeophyllales</taxon>
        <taxon>Gloeophyllaceae</taxon>
        <taxon>Heliocybe</taxon>
    </lineage>
</organism>
<feature type="repeat" description="PPR" evidence="5">
    <location>
        <begin position="568"/>
        <end position="602"/>
    </location>
</feature>
<dbReference type="STRING" id="5364.A0A5C3NFX2"/>
<dbReference type="OrthoDB" id="411857at2759"/>
<dbReference type="InterPro" id="IPR002885">
    <property type="entry name" value="PPR_rpt"/>
</dbReference>
<keyword evidence="9" id="KW-1185">Reference proteome</keyword>
<dbReference type="Proteomes" id="UP000305948">
    <property type="component" value="Unassembled WGS sequence"/>
</dbReference>
<comment type="similarity">
    <text evidence="1">Belongs to the CCM1 family.</text>
</comment>
<dbReference type="PROSITE" id="PS51375">
    <property type="entry name" value="PPR"/>
    <property type="match status" value="4"/>
</dbReference>
<feature type="domain" description="PROP1-like PPR" evidence="7">
    <location>
        <begin position="1053"/>
        <end position="1192"/>
    </location>
</feature>
<feature type="region of interest" description="Disordered" evidence="6">
    <location>
        <begin position="175"/>
        <end position="264"/>
    </location>
</feature>
<dbReference type="Pfam" id="PF01535">
    <property type="entry name" value="PPR"/>
    <property type="match status" value="3"/>
</dbReference>
<feature type="region of interest" description="Disordered" evidence="6">
    <location>
        <begin position="86"/>
        <end position="146"/>
    </location>
</feature>
<evidence type="ECO:0000313" key="8">
    <source>
        <dbReference type="EMBL" id="TFK56292.1"/>
    </source>
</evidence>
<proteinExistence type="inferred from homology"/>
<name>A0A5C3NFX2_9AGAM</name>
<dbReference type="Gene3D" id="1.25.40.10">
    <property type="entry name" value="Tetratricopeptide repeat domain"/>
    <property type="match status" value="4"/>
</dbReference>
<evidence type="ECO:0000256" key="6">
    <source>
        <dbReference type="SAM" id="MobiDB-lite"/>
    </source>
</evidence>
<comment type="subunit">
    <text evidence="4">Binds to mitochondrial small subunit 15S rRNA.</text>
</comment>
<reference evidence="8 9" key="1">
    <citation type="journal article" date="2019" name="Nat. Ecol. Evol.">
        <title>Megaphylogeny resolves global patterns of mushroom evolution.</title>
        <authorList>
            <person name="Varga T."/>
            <person name="Krizsan K."/>
            <person name="Foldi C."/>
            <person name="Dima B."/>
            <person name="Sanchez-Garcia M."/>
            <person name="Sanchez-Ramirez S."/>
            <person name="Szollosi G.J."/>
            <person name="Szarkandi J.G."/>
            <person name="Papp V."/>
            <person name="Albert L."/>
            <person name="Andreopoulos W."/>
            <person name="Angelini C."/>
            <person name="Antonin V."/>
            <person name="Barry K.W."/>
            <person name="Bougher N.L."/>
            <person name="Buchanan P."/>
            <person name="Buyck B."/>
            <person name="Bense V."/>
            <person name="Catcheside P."/>
            <person name="Chovatia M."/>
            <person name="Cooper J."/>
            <person name="Damon W."/>
            <person name="Desjardin D."/>
            <person name="Finy P."/>
            <person name="Geml J."/>
            <person name="Haridas S."/>
            <person name="Hughes K."/>
            <person name="Justo A."/>
            <person name="Karasinski D."/>
            <person name="Kautmanova I."/>
            <person name="Kiss B."/>
            <person name="Kocsube S."/>
            <person name="Kotiranta H."/>
            <person name="LaButti K.M."/>
            <person name="Lechner B.E."/>
            <person name="Liimatainen K."/>
            <person name="Lipzen A."/>
            <person name="Lukacs Z."/>
            <person name="Mihaltcheva S."/>
            <person name="Morgado L.N."/>
            <person name="Niskanen T."/>
            <person name="Noordeloos M.E."/>
            <person name="Ohm R.A."/>
            <person name="Ortiz-Santana B."/>
            <person name="Ovrebo C."/>
            <person name="Racz N."/>
            <person name="Riley R."/>
            <person name="Savchenko A."/>
            <person name="Shiryaev A."/>
            <person name="Soop K."/>
            <person name="Spirin V."/>
            <person name="Szebenyi C."/>
            <person name="Tomsovsky M."/>
            <person name="Tulloss R.E."/>
            <person name="Uehling J."/>
            <person name="Grigoriev I.V."/>
            <person name="Vagvolgyi C."/>
            <person name="Papp T."/>
            <person name="Martin F.M."/>
            <person name="Miettinen O."/>
            <person name="Hibbett D.S."/>
            <person name="Nagy L.G."/>
        </authorList>
    </citation>
    <scope>NUCLEOTIDE SEQUENCE [LARGE SCALE GENOMIC DNA]</scope>
    <source>
        <strain evidence="8 9">OMC1185</strain>
    </source>
</reference>
<evidence type="ECO:0000256" key="4">
    <source>
        <dbReference type="ARBA" id="ARBA00044511"/>
    </source>
</evidence>
<feature type="compositionally biased region" description="Low complexity" evidence="6">
    <location>
        <begin position="232"/>
        <end position="244"/>
    </location>
</feature>
<dbReference type="NCBIfam" id="TIGR00756">
    <property type="entry name" value="PPR"/>
    <property type="match status" value="4"/>
</dbReference>
<feature type="repeat" description="PPR" evidence="5">
    <location>
        <begin position="523"/>
        <end position="553"/>
    </location>
</feature>
<protein>
    <recommendedName>
        <fullName evidence="7">PROP1-like PPR domain-containing protein</fullName>
    </recommendedName>
</protein>
<dbReference type="EMBL" id="ML213504">
    <property type="protein sequence ID" value="TFK56292.1"/>
    <property type="molecule type" value="Genomic_DNA"/>
</dbReference>
<evidence type="ECO:0000313" key="9">
    <source>
        <dbReference type="Proteomes" id="UP000305948"/>
    </source>
</evidence>
<feature type="compositionally biased region" description="Basic residues" evidence="6">
    <location>
        <begin position="110"/>
        <end position="122"/>
    </location>
</feature>
<dbReference type="PANTHER" id="PTHR47447">
    <property type="entry name" value="OS03G0856100 PROTEIN"/>
    <property type="match status" value="1"/>
</dbReference>
<evidence type="ECO:0000256" key="1">
    <source>
        <dbReference type="ARBA" id="ARBA00006192"/>
    </source>
</evidence>
<dbReference type="PANTHER" id="PTHR47447:SF24">
    <property type="entry name" value="PENTATRICOPEPTIDE REPEAT-CONTAINING PROTEIN"/>
    <property type="match status" value="1"/>
</dbReference>
<feature type="repeat" description="PPR" evidence="5">
    <location>
        <begin position="1074"/>
        <end position="1108"/>
    </location>
</feature>
<accession>A0A5C3NFX2</accession>
<dbReference type="InterPro" id="IPR011990">
    <property type="entry name" value="TPR-like_helical_dom_sf"/>
</dbReference>
<evidence type="ECO:0000256" key="5">
    <source>
        <dbReference type="PROSITE-ProRule" id="PRU00708"/>
    </source>
</evidence>
<evidence type="ECO:0000256" key="3">
    <source>
        <dbReference type="ARBA" id="ARBA00044493"/>
    </source>
</evidence>
<feature type="compositionally biased region" description="Basic and acidic residues" evidence="6">
    <location>
        <begin position="129"/>
        <end position="140"/>
    </location>
</feature>